<evidence type="ECO:0000313" key="7">
    <source>
        <dbReference type="Proteomes" id="UP000226192"/>
    </source>
</evidence>
<protein>
    <recommendedName>
        <fullName evidence="5">Sec39 domain-containing protein</fullName>
    </recommendedName>
</protein>
<keyword evidence="4" id="KW-0653">Protein transport</keyword>
<keyword evidence="3" id="KW-0256">Endoplasmic reticulum</keyword>
<gene>
    <name evidence="6" type="ORF">CDD81_4733</name>
</gene>
<accession>A0A2C5XVK5</accession>
<evidence type="ECO:0000256" key="3">
    <source>
        <dbReference type="ARBA" id="ARBA00022824"/>
    </source>
</evidence>
<dbReference type="GO" id="GO:0006890">
    <property type="term" value="P:retrograde vesicle-mediated transport, Golgi to endoplasmic reticulum"/>
    <property type="evidence" value="ECO:0007669"/>
    <property type="project" value="InterPro"/>
</dbReference>
<sequence length="801" mass="88647">MDALSDLQAAERARRLHLAPLDSPHAPANDPLSVFLYLRSCNIDTETGMLAHLPQLLMPFLHHSESLRVWILATVLPYVRRNADYYPEAAPAYGLLAFQRLPGPEAVSHLVSKTSSSSLGRDLDGLVLPWLGDDSRWLLTKEHVPVCPGWHKALDWLASHRLLTQSVSRWHGLDCLDQDTQLEPSKRHYLLQSFARAVIASVYTDPDSSVHHLTASYQTIVKLRSLLHHASDEPPLSETLSSLPCVPLVDKSASNEIKIMAATDLLASPCLALYPTPAATDLLKALTLSALVATRIGVSCSPKQAGHLALLQDEREQKTHMSKLFHALSSHASSHKDDYWLAARRHVLWLRDWGRQRHPHDKAVVKGPIATVARQHIESEYLRVLLWTCHYSLAAHLYQDGNVYSLPLSAIRDTVYQSALSAFDHASKPDYTSGGLKHCHDIIRALPIAANDSIPEFRRIEALLRATKTLGSYRLLLKEGELFSPVLLRVHSDPISLIDKVLEQNPQAYTRLQEFLETGLNMVRAGLPCRGRWELATHDAVLGAQDKERHMQAAEIRITAMCVEAALKENDFETAYSYVVNRLGAQTSLRDKPHEAFRDDWSWKAALQAGQYVRTAKSQKPTHLGTASGNPEIRHLEQRIDCLATALRAAPTCQLPGILKTFRRCEEQLDSAISDEATNEALWDAAANLTQLPGAFETHSPDVPTTMQPRNMSAATVAREADAAPMSLFDLSRATARVAQRNLTAISTLHEIATAEPLTAPQTSAPSRTRRRDQLKEAATGTLVSGVGWLIGANVGQDQSP</sequence>
<dbReference type="GO" id="GO:0015031">
    <property type="term" value="P:protein transport"/>
    <property type="evidence" value="ECO:0007669"/>
    <property type="project" value="UniProtKB-KW"/>
</dbReference>
<dbReference type="AlphaFoldDB" id="A0A2C5XVK5"/>
<comment type="caution">
    <text evidence="6">The sequence shown here is derived from an EMBL/GenBank/DDBJ whole genome shotgun (WGS) entry which is preliminary data.</text>
</comment>
<evidence type="ECO:0000256" key="2">
    <source>
        <dbReference type="ARBA" id="ARBA00022448"/>
    </source>
</evidence>
<dbReference type="Proteomes" id="UP000226192">
    <property type="component" value="Unassembled WGS sequence"/>
</dbReference>
<evidence type="ECO:0000313" key="6">
    <source>
        <dbReference type="EMBL" id="PHH58734.1"/>
    </source>
</evidence>
<evidence type="ECO:0000256" key="4">
    <source>
        <dbReference type="ARBA" id="ARBA00022927"/>
    </source>
</evidence>
<organism evidence="6 7">
    <name type="scientific">Ophiocordyceps australis</name>
    <dbReference type="NCBI Taxonomy" id="1399860"/>
    <lineage>
        <taxon>Eukaryota</taxon>
        <taxon>Fungi</taxon>
        <taxon>Dikarya</taxon>
        <taxon>Ascomycota</taxon>
        <taxon>Pezizomycotina</taxon>
        <taxon>Sordariomycetes</taxon>
        <taxon>Hypocreomycetidae</taxon>
        <taxon>Hypocreales</taxon>
        <taxon>Ophiocordycipitaceae</taxon>
        <taxon>Ophiocordyceps</taxon>
    </lineage>
</organism>
<dbReference type="InterPro" id="IPR013244">
    <property type="entry name" value="Sec39_domain"/>
</dbReference>
<dbReference type="PANTHER" id="PTHR40787:SF3">
    <property type="entry name" value="PROTEIN TRANSPORT PROTEIN SEC39"/>
    <property type="match status" value="1"/>
</dbReference>
<reference evidence="6 7" key="1">
    <citation type="submission" date="2017-06" db="EMBL/GenBank/DDBJ databases">
        <title>Ant-infecting Ophiocordyceps genomes reveal a high diversity of potential behavioral manipulation genes and a possible major role for enterotoxins.</title>
        <authorList>
            <person name="De Bekker C."/>
            <person name="Evans H.C."/>
            <person name="Brachmann A."/>
            <person name="Hughes D.P."/>
        </authorList>
    </citation>
    <scope>NUCLEOTIDE SEQUENCE [LARGE SCALE GENOMIC DNA]</scope>
    <source>
        <strain evidence="6 7">Map64</strain>
    </source>
</reference>
<dbReference type="Pfam" id="PF08314">
    <property type="entry name" value="Sec39"/>
    <property type="match status" value="1"/>
</dbReference>
<keyword evidence="2" id="KW-0813">Transport</keyword>
<dbReference type="GO" id="GO:0005783">
    <property type="term" value="C:endoplasmic reticulum"/>
    <property type="evidence" value="ECO:0007669"/>
    <property type="project" value="UniProtKB-SubCell"/>
</dbReference>
<keyword evidence="7" id="KW-1185">Reference proteome</keyword>
<evidence type="ECO:0000259" key="5">
    <source>
        <dbReference type="Pfam" id="PF08314"/>
    </source>
</evidence>
<proteinExistence type="predicted"/>
<name>A0A2C5XVK5_9HYPO</name>
<feature type="domain" description="Sec39" evidence="5">
    <location>
        <begin position="2"/>
        <end position="683"/>
    </location>
</feature>
<comment type="subcellular location">
    <subcellularLocation>
        <location evidence="1">Endoplasmic reticulum</location>
    </subcellularLocation>
</comment>
<evidence type="ECO:0000256" key="1">
    <source>
        <dbReference type="ARBA" id="ARBA00004240"/>
    </source>
</evidence>
<dbReference type="PANTHER" id="PTHR40787">
    <property type="entry name" value="SECRETED PROTEIN"/>
    <property type="match status" value="1"/>
</dbReference>
<dbReference type="EMBL" id="NJET01000323">
    <property type="protein sequence ID" value="PHH58734.1"/>
    <property type="molecule type" value="Genomic_DNA"/>
</dbReference>
<dbReference type="OrthoDB" id="3434013at2759"/>